<dbReference type="InterPro" id="IPR003593">
    <property type="entry name" value="AAA+_ATPase"/>
</dbReference>
<evidence type="ECO:0000313" key="10">
    <source>
        <dbReference type="Proteomes" id="UP001498238"/>
    </source>
</evidence>
<dbReference type="InterPro" id="IPR015855">
    <property type="entry name" value="ABC_transpr_MalK-like"/>
</dbReference>
<evidence type="ECO:0000256" key="5">
    <source>
        <dbReference type="ARBA" id="ARBA00022967"/>
    </source>
</evidence>
<keyword evidence="6" id="KW-0472">Membrane</keyword>
<dbReference type="Proteomes" id="UP001498238">
    <property type="component" value="Unassembled WGS sequence"/>
</dbReference>
<dbReference type="PROSITE" id="PS00211">
    <property type="entry name" value="ABC_TRANSPORTER_1"/>
    <property type="match status" value="1"/>
</dbReference>
<keyword evidence="3" id="KW-0547">Nucleotide-binding</keyword>
<evidence type="ECO:0000256" key="1">
    <source>
        <dbReference type="ARBA" id="ARBA00022448"/>
    </source>
</evidence>
<accession>A0ABN0SQK2</accession>
<sequence length="460" mass="50727">MSVIELRNIVKRYGDGFPAINDVSLDIAEGEFVILVGPSGSGKSTLLRMIVGLEDITEGDLRIDAERVNDSAPRERDLAMVFQNYALYPHLTVAENIAFPLILAKGQYSRQEIDERVSRAAKLLELGDHLDRKPANLSGGQRQRVAMGRAIVRDAKAFLFDEPLSNLDAKLRIQMRTEIARMQRNLAVTTVYVTHDQTEAMTLGDKVAVLKKGVLQQYASPQELYDEPVNLFVAGFIGSPPMNFLPVENVDGELRSPFGVFTLPEGEREKLRDAPQYLVAGIRPEDFHDAATIDEERRGRGAQLSAEVDVTEWLGNEVYAYLPFEAAPAVREALEELDRDLDGEGTRTQVVAVLDPSTNVQEGDTVDLWFDPAKVMVFDPETGENLTRDPENAKRLAAESEAARKRALDRAKAQQNGNGHAQQNGQAQSNGQTQQNGGQTQQSGQTQQNGGQTRPTTTEA</sequence>
<dbReference type="RefSeq" id="WP_339393204.1">
    <property type="nucleotide sequence ID" value="NZ_BAAAAF010000009.1"/>
</dbReference>
<dbReference type="InterPro" id="IPR047641">
    <property type="entry name" value="ABC_transpr_MalK/UgpC-like"/>
</dbReference>
<keyword evidence="4 9" id="KW-0067">ATP-binding</keyword>
<dbReference type="PANTHER" id="PTHR43875:SF15">
    <property type="entry name" value="TREHALOSE IMPORT ATP-BINDING PROTEIN SUGC"/>
    <property type="match status" value="1"/>
</dbReference>
<protein>
    <submittedName>
        <fullName evidence="9">Sn-glycerol-3-phosphate ABC transporter ATP-binding protein UgpC</fullName>
    </submittedName>
</protein>
<dbReference type="Gene3D" id="2.40.50.140">
    <property type="entry name" value="Nucleic acid-binding proteins"/>
    <property type="match status" value="1"/>
</dbReference>
<feature type="compositionally biased region" description="Basic and acidic residues" evidence="7">
    <location>
        <begin position="386"/>
        <end position="412"/>
    </location>
</feature>
<keyword evidence="10" id="KW-1185">Reference proteome</keyword>
<evidence type="ECO:0000256" key="3">
    <source>
        <dbReference type="ARBA" id="ARBA00022741"/>
    </source>
</evidence>
<gene>
    <name evidence="9" type="primary">ugpC</name>
    <name evidence="9" type="ORF">NCCP602_23530</name>
</gene>
<dbReference type="EMBL" id="BAAAAF010000009">
    <property type="protein sequence ID" value="GAA0036392.1"/>
    <property type="molecule type" value="Genomic_DNA"/>
</dbReference>
<dbReference type="SUPFAM" id="SSF52540">
    <property type="entry name" value="P-loop containing nucleoside triphosphate hydrolases"/>
    <property type="match status" value="1"/>
</dbReference>
<dbReference type="Pfam" id="PF17912">
    <property type="entry name" value="OB_MalK"/>
    <property type="match status" value="1"/>
</dbReference>
<comment type="caution">
    <text evidence="9">The sequence shown here is derived from an EMBL/GenBank/DDBJ whole genome shotgun (WGS) entry which is preliminary data.</text>
</comment>
<keyword evidence="2" id="KW-1003">Cell membrane</keyword>
<proteinExistence type="predicted"/>
<organism evidence="9 10">
    <name type="scientific">Brevibacterium metallidurans</name>
    <dbReference type="NCBI Taxonomy" id="1482676"/>
    <lineage>
        <taxon>Bacteria</taxon>
        <taxon>Bacillati</taxon>
        <taxon>Actinomycetota</taxon>
        <taxon>Actinomycetes</taxon>
        <taxon>Micrococcales</taxon>
        <taxon>Brevibacteriaceae</taxon>
        <taxon>Brevibacterium</taxon>
    </lineage>
</organism>
<dbReference type="Gene3D" id="2.40.50.100">
    <property type="match status" value="1"/>
</dbReference>
<evidence type="ECO:0000256" key="4">
    <source>
        <dbReference type="ARBA" id="ARBA00022840"/>
    </source>
</evidence>
<dbReference type="InterPro" id="IPR003439">
    <property type="entry name" value="ABC_transporter-like_ATP-bd"/>
</dbReference>
<feature type="region of interest" description="Disordered" evidence="7">
    <location>
        <begin position="381"/>
        <end position="460"/>
    </location>
</feature>
<dbReference type="PROSITE" id="PS50893">
    <property type="entry name" value="ABC_TRANSPORTER_2"/>
    <property type="match status" value="1"/>
</dbReference>
<dbReference type="GO" id="GO:0005524">
    <property type="term" value="F:ATP binding"/>
    <property type="evidence" value="ECO:0007669"/>
    <property type="project" value="UniProtKB-KW"/>
</dbReference>
<keyword evidence="5" id="KW-1278">Translocase</keyword>
<dbReference type="CDD" id="cd03301">
    <property type="entry name" value="ABC_MalK_N"/>
    <property type="match status" value="1"/>
</dbReference>
<keyword evidence="1" id="KW-0813">Transport</keyword>
<evidence type="ECO:0000256" key="6">
    <source>
        <dbReference type="ARBA" id="ARBA00023136"/>
    </source>
</evidence>
<dbReference type="PANTHER" id="PTHR43875">
    <property type="entry name" value="MALTODEXTRIN IMPORT ATP-BINDING PROTEIN MSMX"/>
    <property type="match status" value="1"/>
</dbReference>
<evidence type="ECO:0000259" key="8">
    <source>
        <dbReference type="PROSITE" id="PS50893"/>
    </source>
</evidence>
<dbReference type="Pfam" id="PF00005">
    <property type="entry name" value="ABC_tran"/>
    <property type="match status" value="1"/>
</dbReference>
<name>A0ABN0SQK2_9MICO</name>
<reference evidence="9 10" key="1">
    <citation type="submission" date="2024-01" db="EMBL/GenBank/DDBJ databases">
        <title>Characterization of antibiotic resistant novel bacterial strains and their environmental applications.</title>
        <authorList>
            <person name="Manzoor S."/>
            <person name="Abbas S."/>
            <person name="Arshad M."/>
            <person name="Ahmed I."/>
        </authorList>
    </citation>
    <scope>NUCLEOTIDE SEQUENCE [LARGE SCALE GENOMIC DNA]</scope>
    <source>
        <strain evidence="9 10">NCCP-602</strain>
    </source>
</reference>
<dbReference type="InterPro" id="IPR017871">
    <property type="entry name" value="ABC_transporter-like_CS"/>
</dbReference>
<feature type="compositionally biased region" description="Low complexity" evidence="7">
    <location>
        <begin position="413"/>
        <end position="453"/>
    </location>
</feature>
<evidence type="ECO:0000313" key="9">
    <source>
        <dbReference type="EMBL" id="GAA0036392.1"/>
    </source>
</evidence>
<dbReference type="InterPro" id="IPR008995">
    <property type="entry name" value="Mo/tungstate-bd_C_term_dom"/>
</dbReference>
<dbReference type="SUPFAM" id="SSF50331">
    <property type="entry name" value="MOP-like"/>
    <property type="match status" value="1"/>
</dbReference>
<dbReference type="InterPro" id="IPR040582">
    <property type="entry name" value="OB_MalK-like"/>
</dbReference>
<dbReference type="InterPro" id="IPR027417">
    <property type="entry name" value="P-loop_NTPase"/>
</dbReference>
<dbReference type="InterPro" id="IPR012340">
    <property type="entry name" value="NA-bd_OB-fold"/>
</dbReference>
<feature type="domain" description="ABC transporter" evidence="8">
    <location>
        <begin position="4"/>
        <end position="237"/>
    </location>
</feature>
<evidence type="ECO:0000256" key="2">
    <source>
        <dbReference type="ARBA" id="ARBA00022475"/>
    </source>
</evidence>
<dbReference type="Gene3D" id="3.40.50.300">
    <property type="entry name" value="P-loop containing nucleotide triphosphate hydrolases"/>
    <property type="match status" value="1"/>
</dbReference>
<evidence type="ECO:0000256" key="7">
    <source>
        <dbReference type="SAM" id="MobiDB-lite"/>
    </source>
</evidence>
<dbReference type="SMART" id="SM00382">
    <property type="entry name" value="AAA"/>
    <property type="match status" value="1"/>
</dbReference>